<gene>
    <name evidence="3" type="ORF">DEBURN_LOCUS8693</name>
</gene>
<protein>
    <submittedName>
        <fullName evidence="3">7027_t:CDS:1</fullName>
    </submittedName>
</protein>
<proteinExistence type="predicted"/>
<accession>A0A9N9BZN5</accession>
<feature type="signal peptide" evidence="2">
    <location>
        <begin position="1"/>
        <end position="22"/>
    </location>
</feature>
<evidence type="ECO:0000256" key="2">
    <source>
        <dbReference type="SAM" id="SignalP"/>
    </source>
</evidence>
<organism evidence="3 4">
    <name type="scientific">Diversispora eburnea</name>
    <dbReference type="NCBI Taxonomy" id="1213867"/>
    <lineage>
        <taxon>Eukaryota</taxon>
        <taxon>Fungi</taxon>
        <taxon>Fungi incertae sedis</taxon>
        <taxon>Mucoromycota</taxon>
        <taxon>Glomeromycotina</taxon>
        <taxon>Glomeromycetes</taxon>
        <taxon>Diversisporales</taxon>
        <taxon>Diversisporaceae</taxon>
        <taxon>Diversispora</taxon>
    </lineage>
</organism>
<evidence type="ECO:0000313" key="3">
    <source>
        <dbReference type="EMBL" id="CAG8583588.1"/>
    </source>
</evidence>
<dbReference type="GO" id="GO:0008081">
    <property type="term" value="F:phosphoric diester hydrolase activity"/>
    <property type="evidence" value="ECO:0007669"/>
    <property type="project" value="InterPro"/>
</dbReference>
<keyword evidence="1" id="KW-0472">Membrane</keyword>
<dbReference type="InterPro" id="IPR017946">
    <property type="entry name" value="PLC-like_Pdiesterase_TIM-brl"/>
</dbReference>
<feature type="transmembrane region" description="Helical" evidence="1">
    <location>
        <begin position="340"/>
        <end position="358"/>
    </location>
</feature>
<dbReference type="GO" id="GO:0006629">
    <property type="term" value="P:lipid metabolic process"/>
    <property type="evidence" value="ECO:0007669"/>
    <property type="project" value="InterPro"/>
</dbReference>
<dbReference type="SUPFAM" id="SSF51695">
    <property type="entry name" value="PLC-like phosphodiesterases"/>
    <property type="match status" value="1"/>
</dbReference>
<dbReference type="EMBL" id="CAJVPK010001361">
    <property type="protein sequence ID" value="CAG8583588.1"/>
    <property type="molecule type" value="Genomic_DNA"/>
</dbReference>
<comment type="caution">
    <text evidence="3">The sequence shown here is derived from an EMBL/GenBank/DDBJ whole genome shotgun (WGS) entry which is preliminary data.</text>
</comment>
<feature type="chain" id="PRO_5040413831" evidence="2">
    <location>
        <begin position="23"/>
        <end position="360"/>
    </location>
</feature>
<dbReference type="PANTHER" id="PTHR13593">
    <property type="match status" value="1"/>
</dbReference>
<dbReference type="Gene3D" id="3.20.20.190">
    <property type="entry name" value="Phosphatidylinositol (PI) phosphodiesterase"/>
    <property type="match status" value="1"/>
</dbReference>
<dbReference type="Pfam" id="PF26146">
    <property type="entry name" value="PI-PLC_X"/>
    <property type="match status" value="1"/>
</dbReference>
<dbReference type="PANTHER" id="PTHR13593:SF140">
    <property type="entry name" value="PLC-LIKE PHOSPHODIESTERASE"/>
    <property type="match status" value="1"/>
</dbReference>
<keyword evidence="1" id="KW-1133">Transmembrane helix</keyword>
<dbReference type="InterPro" id="IPR051057">
    <property type="entry name" value="PI-PLC_domain"/>
</dbReference>
<dbReference type="AlphaFoldDB" id="A0A9N9BZN5"/>
<dbReference type="PROSITE" id="PS50007">
    <property type="entry name" value="PIPLC_X_DOMAIN"/>
    <property type="match status" value="1"/>
</dbReference>
<evidence type="ECO:0000256" key="1">
    <source>
        <dbReference type="SAM" id="Phobius"/>
    </source>
</evidence>
<name>A0A9N9BZN5_9GLOM</name>
<dbReference type="Proteomes" id="UP000789706">
    <property type="component" value="Unassembled WGS sequence"/>
</dbReference>
<keyword evidence="4" id="KW-1185">Reference proteome</keyword>
<sequence length="360" mass="40204">MKVSIIIVSVLIISFSVIITHQAPLNNENTNSTDNNDSRKCNGYSEFCNRNYSSITFVGTHNSYASGSQAAANQVFDIPTQLKDGVRAFSLDGHYKNATDKTLEICHTSCGLLDAYSIVEGLKNFTTFLENNPNEVITIFWENFDKITASEYKDAYDQADLTKYAYTPESTTEWPTLSSLIDSDKRLINFIDTGYDSKFEYVFETPFEVSSPDSFTCTIDRPKGGLQRPMYLINHFVHNTVVIGGSDVEVAQISTANTTNSNNLKDHIEKCQTTFSRIPNFVLVDFYDKGIIDENGNNVNVFSVVADINNVTYVYKELGNDNNSSDKPKKNGGSRISDKLISKNSMFALSVIIVFVIFGF</sequence>
<keyword evidence="2" id="KW-0732">Signal</keyword>
<keyword evidence="1" id="KW-0812">Transmembrane</keyword>
<evidence type="ECO:0000313" key="4">
    <source>
        <dbReference type="Proteomes" id="UP000789706"/>
    </source>
</evidence>
<reference evidence="3" key="1">
    <citation type="submission" date="2021-06" db="EMBL/GenBank/DDBJ databases">
        <authorList>
            <person name="Kallberg Y."/>
            <person name="Tangrot J."/>
            <person name="Rosling A."/>
        </authorList>
    </citation>
    <scope>NUCLEOTIDE SEQUENCE</scope>
    <source>
        <strain evidence="3">AZ414A</strain>
    </source>
</reference>
<dbReference type="OrthoDB" id="7984201at2759"/>